<feature type="compositionally biased region" description="Basic and acidic residues" evidence="1">
    <location>
        <begin position="946"/>
        <end position="956"/>
    </location>
</feature>
<dbReference type="GeneID" id="68354874"/>
<feature type="compositionally biased region" description="Basic and acidic residues" evidence="1">
    <location>
        <begin position="463"/>
        <end position="481"/>
    </location>
</feature>
<feature type="region of interest" description="Disordered" evidence="1">
    <location>
        <begin position="776"/>
        <end position="842"/>
    </location>
</feature>
<feature type="compositionally biased region" description="Low complexity" evidence="1">
    <location>
        <begin position="170"/>
        <end position="182"/>
    </location>
</feature>
<feature type="region of interest" description="Disordered" evidence="1">
    <location>
        <begin position="653"/>
        <end position="755"/>
    </location>
</feature>
<evidence type="ECO:0000313" key="2">
    <source>
        <dbReference type="EMBL" id="KAH0963235.1"/>
    </source>
</evidence>
<dbReference type="OrthoDB" id="4156126at2759"/>
<feature type="region of interest" description="Disordered" evidence="1">
    <location>
        <begin position="458"/>
        <end position="497"/>
    </location>
</feature>
<dbReference type="RefSeq" id="XP_044720748.1">
    <property type="nucleotide sequence ID" value="XM_044864216.1"/>
</dbReference>
<dbReference type="AlphaFoldDB" id="A0A9P8MXT8"/>
<dbReference type="Proteomes" id="UP000824596">
    <property type="component" value="Unassembled WGS sequence"/>
</dbReference>
<dbReference type="EMBL" id="JAIZPD010000005">
    <property type="protein sequence ID" value="KAH0963235.1"/>
    <property type="molecule type" value="Genomic_DNA"/>
</dbReference>
<comment type="caution">
    <text evidence="2">The sequence shown here is derived from an EMBL/GenBank/DDBJ whole genome shotgun (WGS) entry which is preliminary data.</text>
</comment>
<keyword evidence="3" id="KW-1185">Reference proteome</keyword>
<reference evidence="2" key="1">
    <citation type="submission" date="2021-09" db="EMBL/GenBank/DDBJ databases">
        <title>A high-quality genome of the endoparasitic fungus Hirsutella rhossiliensis with a comparison of Hirsutella genomes reveals transposable elements contributing to genome size variation.</title>
        <authorList>
            <person name="Lin R."/>
            <person name="Jiao Y."/>
            <person name="Sun X."/>
            <person name="Ling J."/>
            <person name="Xie B."/>
            <person name="Cheng X."/>
        </authorList>
    </citation>
    <scope>NUCLEOTIDE SEQUENCE</scope>
    <source>
        <strain evidence="2">HR02</strain>
    </source>
</reference>
<organism evidence="2 3">
    <name type="scientific">Hirsutella rhossiliensis</name>
    <dbReference type="NCBI Taxonomy" id="111463"/>
    <lineage>
        <taxon>Eukaryota</taxon>
        <taxon>Fungi</taxon>
        <taxon>Dikarya</taxon>
        <taxon>Ascomycota</taxon>
        <taxon>Pezizomycotina</taxon>
        <taxon>Sordariomycetes</taxon>
        <taxon>Hypocreomycetidae</taxon>
        <taxon>Hypocreales</taxon>
        <taxon>Ophiocordycipitaceae</taxon>
        <taxon>Hirsutella</taxon>
    </lineage>
</organism>
<sequence length="956" mass="104122">MDIAQTRQRSASHSSLHHSYKAHGRHTTASSTTRPPSRRRPLRSVNENATLLRSPGPLESMLKTTTETGDIGIFSIKAGPSSSAYRQPHPPRPYPSDARLLPSQHAKSQDNKHGQEEQVLLRSYRDTTSEIISLYGSDNQQYWLRSASPTLDDGHRSYSLTTCSSRQIPSQKSSGTLQSHSSSGGGGSLQRPRSPFPYPTRLKRLGVRPASPALAENGGIDYSRMVELDRVSQRTIHGSYKPTFAHGARRPPPLSLRADANRSTASLPSRASPGPCHFGPGPGPARTPSSSLSGMSRPYERNQGSSTDQSVRSASLTSIVEMYQRPMTASSAVPALRPGGSFYYDYSEEFEKPAPLLPKTEPQVPICPIPQRAGGNSRPMVLRDDTQVHLDAVSPSIDTDGALTSQDEQQVEHPSPDEHPAHGENANESGLAMLVSKQGNSQSSPSLSEPRVTKLHVYATPSKVDDTPDLERPSSIRDAWRLSKSPGAAPDLSESLQDKRASQSSLIKLRCTLDPALSEFASLFSSFDRLTKASLPRSGEDVTISDEHCPLPLEDEEEVEDYGYPKRLGRRPSLHLFNVVAAESNAQKRRHRRNAAALRINTVGLNDSEKNRQKLSPPKEEVTILSPEPISPVRQLRVKNSIPQLMKALPPLPSEAAEEACREGGSLSEKASLSSPPNVDGAQEASPPKRKILEGIAPSPSGISGVGSHFRSSERERPDGLQQKANQGAKPRLKLKLSRTQLGRTRSGIGSKALRTNRLKQCNSLADLAVRSQRDAGADQTFARDEMQQRPRSAASDGAWASREENVDEPEPSPQLSDQFNIPYPPSPEKADGPRRPSTSTNKATLSEMHSFTSDAHSAAEHRGLRQKLSMFRLRITGGLAAETCKEAESAPAVDSKGLTANHGPEAEASGQSKGRAISTRSERMGGRMRRWASDAKQAVRSYVRRTLDRSSRLSD</sequence>
<name>A0A9P8MXT8_9HYPO</name>
<feature type="compositionally biased region" description="Basic and acidic residues" evidence="1">
    <location>
        <begin position="410"/>
        <end position="422"/>
    </location>
</feature>
<feature type="compositionally biased region" description="Polar residues" evidence="1">
    <location>
        <begin position="1"/>
        <end position="14"/>
    </location>
</feature>
<feature type="region of interest" description="Disordered" evidence="1">
    <location>
        <begin position="78"/>
        <end position="117"/>
    </location>
</feature>
<evidence type="ECO:0000313" key="3">
    <source>
        <dbReference type="Proteomes" id="UP000824596"/>
    </source>
</evidence>
<feature type="compositionally biased region" description="Basic and acidic residues" evidence="1">
    <location>
        <begin position="107"/>
        <end position="116"/>
    </location>
</feature>
<feature type="region of interest" description="Disordered" evidence="1">
    <location>
        <begin position="162"/>
        <end position="216"/>
    </location>
</feature>
<feature type="region of interest" description="Disordered" evidence="1">
    <location>
        <begin position="396"/>
        <end position="425"/>
    </location>
</feature>
<protein>
    <submittedName>
        <fullName evidence="2">Uncharacterized protein</fullName>
    </submittedName>
</protein>
<feature type="compositionally biased region" description="Basic residues" evidence="1">
    <location>
        <begin position="15"/>
        <end position="26"/>
    </location>
</feature>
<feature type="compositionally biased region" description="Basic and acidic residues" evidence="1">
    <location>
        <begin position="776"/>
        <end position="789"/>
    </location>
</feature>
<gene>
    <name evidence="2" type="ORF">HRG_05745</name>
</gene>
<feature type="compositionally biased region" description="Polar residues" evidence="1">
    <location>
        <begin position="302"/>
        <end position="313"/>
    </location>
</feature>
<feature type="region of interest" description="Disordered" evidence="1">
    <location>
        <begin position="1"/>
        <end position="60"/>
    </location>
</feature>
<feature type="region of interest" description="Disordered" evidence="1">
    <location>
        <begin position="239"/>
        <end position="313"/>
    </location>
</feature>
<feature type="region of interest" description="Disordered" evidence="1">
    <location>
        <begin position="886"/>
        <end position="956"/>
    </location>
</feature>
<evidence type="ECO:0000256" key="1">
    <source>
        <dbReference type="SAM" id="MobiDB-lite"/>
    </source>
</evidence>
<proteinExistence type="predicted"/>
<accession>A0A9P8MXT8</accession>